<evidence type="ECO:0000313" key="5">
    <source>
        <dbReference type="Proteomes" id="UP000050424"/>
    </source>
</evidence>
<feature type="compositionally biased region" description="Low complexity" evidence="1">
    <location>
        <begin position="169"/>
        <end position="178"/>
    </location>
</feature>
<dbReference type="AlphaFoldDB" id="A0A0P7BGM3"/>
<dbReference type="PANTHER" id="PTHR38118:SF2">
    <property type="entry name" value="CDP-ALCOHOL PHOSPHATIDYLTRANSFERASE PROTEIN"/>
    <property type="match status" value="1"/>
</dbReference>
<evidence type="ECO:0000259" key="3">
    <source>
        <dbReference type="Pfam" id="PF24808"/>
    </source>
</evidence>
<feature type="signal peptide" evidence="2">
    <location>
        <begin position="1"/>
        <end position="21"/>
    </location>
</feature>
<organism evidence="4 5">
    <name type="scientific">Neonectria ditissima</name>
    <dbReference type="NCBI Taxonomy" id="78410"/>
    <lineage>
        <taxon>Eukaryota</taxon>
        <taxon>Fungi</taxon>
        <taxon>Dikarya</taxon>
        <taxon>Ascomycota</taxon>
        <taxon>Pezizomycotina</taxon>
        <taxon>Sordariomycetes</taxon>
        <taxon>Hypocreomycetidae</taxon>
        <taxon>Hypocreales</taxon>
        <taxon>Nectriaceae</taxon>
        <taxon>Neonectria</taxon>
    </lineage>
</organism>
<feature type="domain" description="DUF7707" evidence="3">
    <location>
        <begin position="24"/>
        <end position="126"/>
    </location>
</feature>
<keyword evidence="5" id="KW-1185">Reference proteome</keyword>
<keyword evidence="2" id="KW-0732">Signal</keyword>
<reference evidence="4 5" key="1">
    <citation type="submission" date="2015-09" db="EMBL/GenBank/DDBJ databases">
        <title>Draft genome of a European isolate of the apple canker pathogen Neonectria ditissima.</title>
        <authorList>
            <person name="Gomez-Cortecero A."/>
            <person name="Harrison R.J."/>
            <person name="Armitage A.D."/>
        </authorList>
    </citation>
    <scope>NUCLEOTIDE SEQUENCE [LARGE SCALE GENOMIC DNA]</scope>
    <source>
        <strain evidence="4 5">R09/05</strain>
    </source>
</reference>
<name>A0A0P7BGM3_9HYPO</name>
<gene>
    <name evidence="4" type="ORF">AK830_g657</name>
</gene>
<sequence>MPSIRSVVLAVAATLFAVAQADYVIDPDSVPLSQRQAWCKSETYTCPLICQQTGDGTTKVNECDPKSLTYGCICGNNKQPNVSEYSLSLPYFVCQEWGNQCVTDCAGNNACSSACRQDHPCGAQDPTKYNTTSTASATGASATASATDDADTVYTDVSDGDDSDDSDSSESNSDKSGSATALEAGRKWGLAVVMGGMFVGFALL</sequence>
<dbReference type="OrthoDB" id="2439692at2759"/>
<dbReference type="InterPro" id="IPR056124">
    <property type="entry name" value="DUF7707"/>
</dbReference>
<proteinExistence type="predicted"/>
<feature type="region of interest" description="Disordered" evidence="1">
    <location>
        <begin position="148"/>
        <end position="180"/>
    </location>
</feature>
<comment type="caution">
    <text evidence="4">The sequence shown here is derived from an EMBL/GenBank/DDBJ whole genome shotgun (WGS) entry which is preliminary data.</text>
</comment>
<evidence type="ECO:0000313" key="4">
    <source>
        <dbReference type="EMBL" id="KPM45957.1"/>
    </source>
</evidence>
<evidence type="ECO:0000256" key="2">
    <source>
        <dbReference type="SAM" id="SignalP"/>
    </source>
</evidence>
<dbReference type="PANTHER" id="PTHR38118">
    <property type="entry name" value="ANCHORED CELL WALL PROTEIN 11-RELATED"/>
    <property type="match status" value="1"/>
</dbReference>
<dbReference type="EMBL" id="LKCW01000004">
    <property type="protein sequence ID" value="KPM45957.1"/>
    <property type="molecule type" value="Genomic_DNA"/>
</dbReference>
<feature type="compositionally biased region" description="Acidic residues" evidence="1">
    <location>
        <begin position="158"/>
        <end position="168"/>
    </location>
</feature>
<dbReference type="Proteomes" id="UP000050424">
    <property type="component" value="Unassembled WGS sequence"/>
</dbReference>
<feature type="compositionally biased region" description="Low complexity" evidence="1">
    <location>
        <begin position="148"/>
        <end position="157"/>
    </location>
</feature>
<evidence type="ECO:0000256" key="1">
    <source>
        <dbReference type="SAM" id="MobiDB-lite"/>
    </source>
</evidence>
<protein>
    <recommendedName>
        <fullName evidence="3">DUF7707 domain-containing protein</fullName>
    </recommendedName>
</protein>
<feature type="chain" id="PRO_5006135798" description="DUF7707 domain-containing protein" evidence="2">
    <location>
        <begin position="22"/>
        <end position="204"/>
    </location>
</feature>
<dbReference type="Pfam" id="PF24808">
    <property type="entry name" value="DUF7707"/>
    <property type="match status" value="1"/>
</dbReference>
<accession>A0A0P7BGM3</accession>